<dbReference type="AlphaFoldDB" id="A0A6I4RXZ1"/>
<feature type="transmembrane region" description="Helical" evidence="1">
    <location>
        <begin position="101"/>
        <end position="119"/>
    </location>
</feature>
<reference evidence="2 3" key="1">
    <citation type="submission" date="2019-06" db="EMBL/GenBank/DDBJ databases">
        <title>Phylogeography and genetic diversity of Francisella tularensis subsp. holarctica in France (1947-2018).</title>
        <authorList>
            <person name="Kevin M."/>
            <person name="Madani N."/>
            <person name="Maurin M."/>
        </authorList>
    </citation>
    <scope>NUCLEOTIDE SEQUENCE [LARGE SCALE GENOMIC DNA]</scope>
    <source>
        <strain evidence="2 3">ATCC 15482</strain>
    </source>
</reference>
<sequence>MQYLKQDCELSLKQGLEEYNNNYPFLNCNDGHDQASKLFRNHDITHVLFATIPFEIRGEAINDIWSLFGTNVTLKGYKEFFKFIDYKTIINSYLKKYKYKFVVYLVILRYVPICLLAAFKASRMTKKWDWYNYDHYLDTPLKDIRKEFNIRIIKP</sequence>
<organism evidence="2 3">
    <name type="scientific">Francisella tularensis</name>
    <dbReference type="NCBI Taxonomy" id="263"/>
    <lineage>
        <taxon>Bacteria</taxon>
        <taxon>Pseudomonadati</taxon>
        <taxon>Pseudomonadota</taxon>
        <taxon>Gammaproteobacteria</taxon>
        <taxon>Thiotrichales</taxon>
        <taxon>Francisellaceae</taxon>
        <taxon>Francisella</taxon>
    </lineage>
</organism>
<evidence type="ECO:0000313" key="3">
    <source>
        <dbReference type="Proteomes" id="UP000469081"/>
    </source>
</evidence>
<dbReference type="EMBL" id="VJEZ01000012">
    <property type="protein sequence ID" value="MWZ40553.1"/>
    <property type="molecule type" value="Genomic_DNA"/>
</dbReference>
<comment type="caution">
    <text evidence="2">The sequence shown here is derived from an EMBL/GenBank/DDBJ whole genome shotgun (WGS) entry which is preliminary data.</text>
</comment>
<keyword evidence="1" id="KW-0812">Transmembrane</keyword>
<evidence type="ECO:0000256" key="1">
    <source>
        <dbReference type="SAM" id="Phobius"/>
    </source>
</evidence>
<accession>A0A6I4RXZ1</accession>
<name>A0A6I4RXZ1_FRATU</name>
<evidence type="ECO:0000313" key="2">
    <source>
        <dbReference type="EMBL" id="MWZ40553.1"/>
    </source>
</evidence>
<keyword evidence="1" id="KW-0472">Membrane</keyword>
<evidence type="ECO:0008006" key="4">
    <source>
        <dbReference type="Google" id="ProtNLM"/>
    </source>
</evidence>
<protein>
    <recommendedName>
        <fullName evidence="4">Coenzyme Q (Ubiquinone) biosynthesis protein Coq4</fullName>
    </recommendedName>
</protein>
<proteinExistence type="predicted"/>
<dbReference type="Proteomes" id="UP000469081">
    <property type="component" value="Unassembled WGS sequence"/>
</dbReference>
<keyword evidence="1" id="KW-1133">Transmembrane helix</keyword>
<gene>
    <name evidence="2" type="ORF">FNC33_08405</name>
</gene>
<dbReference type="RefSeq" id="WP_003040790.1">
    <property type="nucleotide sequence ID" value="NZ_VJEZ01000012.1"/>
</dbReference>